<accession>A0A1S7LIN0</accession>
<feature type="transmembrane region" description="Helical" evidence="1">
    <location>
        <begin position="35"/>
        <end position="59"/>
    </location>
</feature>
<keyword evidence="1" id="KW-0472">Membrane</keyword>
<gene>
    <name evidence="2" type="ORF">MAGMO_1523</name>
</gene>
<dbReference type="EMBL" id="LO017727">
    <property type="protein sequence ID" value="CRH05711.1"/>
    <property type="molecule type" value="Genomic_DNA"/>
</dbReference>
<protein>
    <submittedName>
        <fullName evidence="2">Uncharacterized protein</fullName>
    </submittedName>
</protein>
<evidence type="ECO:0000313" key="2">
    <source>
        <dbReference type="EMBL" id="CRH05711.1"/>
    </source>
</evidence>
<keyword evidence="1" id="KW-0812">Transmembrane</keyword>
<evidence type="ECO:0000256" key="1">
    <source>
        <dbReference type="SAM" id="Phobius"/>
    </source>
</evidence>
<organism evidence="2">
    <name type="scientific">Magnetococcus massalia (strain MO-1)</name>
    <dbReference type="NCBI Taxonomy" id="451514"/>
    <lineage>
        <taxon>Bacteria</taxon>
        <taxon>Pseudomonadati</taxon>
        <taxon>Pseudomonadota</taxon>
        <taxon>Magnetococcia</taxon>
        <taxon>Magnetococcales</taxon>
        <taxon>Magnetococcaceae</taxon>
        <taxon>Magnetococcus</taxon>
    </lineage>
</organism>
<keyword evidence="1" id="KW-1133">Transmembrane helix</keyword>
<dbReference type="AlphaFoldDB" id="A0A1S7LIN0"/>
<sequence length="77" mass="8641">MNCTHGSTLHLRGPRSRPSMELVAPYRYKSIHMELYEALFGILGRGFNLFSLLAVFFLMQTGSLNPSHGELETVIAD</sequence>
<name>A0A1S7LIN0_MAGMO</name>
<reference evidence="2" key="1">
    <citation type="submission" date="2015-04" db="EMBL/GenBank/DDBJ databases">
        <authorList>
            <person name="Syromyatnikov M.Y."/>
            <person name="Popov V.N."/>
        </authorList>
    </citation>
    <scope>NUCLEOTIDE SEQUENCE</scope>
    <source>
        <strain evidence="2">MO-1</strain>
    </source>
</reference>
<proteinExistence type="predicted"/>